<reference evidence="2 3" key="1">
    <citation type="journal article" date="2016" name="Nat. Commun.">
        <title>Thousands of microbial genomes shed light on interconnected biogeochemical processes in an aquifer system.</title>
        <authorList>
            <person name="Anantharaman K."/>
            <person name="Brown C.T."/>
            <person name="Hug L.A."/>
            <person name="Sharon I."/>
            <person name="Castelle C.J."/>
            <person name="Probst A.J."/>
            <person name="Thomas B.C."/>
            <person name="Singh A."/>
            <person name="Wilkins M.J."/>
            <person name="Karaoz U."/>
            <person name="Brodie E.L."/>
            <person name="Williams K.H."/>
            <person name="Hubbard S.S."/>
            <person name="Banfield J.F."/>
        </authorList>
    </citation>
    <scope>NUCLEOTIDE SEQUENCE [LARGE SCALE GENOMIC DNA]</scope>
</reference>
<dbReference type="Proteomes" id="UP000178187">
    <property type="component" value="Unassembled WGS sequence"/>
</dbReference>
<gene>
    <name evidence="2" type="ORF">A3G33_11310</name>
</gene>
<sequence>MEFWNEDTQSQWYIKMMLRDEMMKKTEGFLKQMVSTDCALRQIGSSLIEVCGVSHAAVLEFRPRTQDYRVRMSWGKFRLPQNLVKADISSELVHESSRANISNPENNLNLKHILKLHGTEFEFMLRKSGHLYGMFFIGPPAEGGHYSQEMVNHFEQLADQIGLMFEVEYRCREASKDPLKNDYHYQFLEDSFGLLCRQFKKTKGPCAVAVIIINDEEAIRLRYGDTMADLCIQMISEKIQKNIRTTDSFIRYAPGKFCIAFCEMYDWNGGSAHSAYMNVLFMDLVQKIAKRIQSDLMEDQIEWRAEKLNIAVSLGIAPLNSNPENSELETEMSGKVNQLEEQLSQLGKNQIYMDGEDSGTNFMDFI</sequence>
<dbReference type="InterPro" id="IPR029787">
    <property type="entry name" value="Nucleotide_cyclase"/>
</dbReference>
<accession>A0A1G1KRY7</accession>
<name>A0A1G1KRY7_9BACT</name>
<dbReference type="Gene3D" id="3.30.70.270">
    <property type="match status" value="1"/>
</dbReference>
<dbReference type="InterPro" id="IPR043128">
    <property type="entry name" value="Rev_trsase/Diguanyl_cyclase"/>
</dbReference>
<dbReference type="SUPFAM" id="SSF55073">
    <property type="entry name" value="Nucleotide cyclase"/>
    <property type="match status" value="1"/>
</dbReference>
<comment type="caution">
    <text evidence="2">The sequence shown here is derived from an EMBL/GenBank/DDBJ whole genome shotgun (WGS) entry which is preliminary data.</text>
</comment>
<dbReference type="Pfam" id="PF00990">
    <property type="entry name" value="GGDEF"/>
    <property type="match status" value="1"/>
</dbReference>
<evidence type="ECO:0000313" key="3">
    <source>
        <dbReference type="Proteomes" id="UP000178187"/>
    </source>
</evidence>
<proteinExistence type="predicted"/>
<dbReference type="EMBL" id="MHFR01000060">
    <property type="protein sequence ID" value="OGW95582.1"/>
    <property type="molecule type" value="Genomic_DNA"/>
</dbReference>
<evidence type="ECO:0000259" key="1">
    <source>
        <dbReference type="Pfam" id="PF00990"/>
    </source>
</evidence>
<feature type="domain" description="GGDEF" evidence="1">
    <location>
        <begin position="187"/>
        <end position="266"/>
    </location>
</feature>
<evidence type="ECO:0000313" key="2">
    <source>
        <dbReference type="EMBL" id="OGW95582.1"/>
    </source>
</evidence>
<dbReference type="AlphaFoldDB" id="A0A1G1KRY7"/>
<dbReference type="InterPro" id="IPR000160">
    <property type="entry name" value="GGDEF_dom"/>
</dbReference>
<organism evidence="2 3">
    <name type="scientific">Candidatus Danuiimicrobium aquiferis</name>
    <dbReference type="NCBI Taxonomy" id="1801832"/>
    <lineage>
        <taxon>Bacteria</taxon>
        <taxon>Pseudomonadati</taxon>
        <taxon>Candidatus Omnitrophota</taxon>
        <taxon>Candidatus Danuiimicrobium</taxon>
    </lineage>
</organism>
<protein>
    <recommendedName>
        <fullName evidence="1">GGDEF domain-containing protein</fullName>
    </recommendedName>
</protein>